<feature type="compositionally biased region" description="Acidic residues" evidence="1">
    <location>
        <begin position="114"/>
        <end position="127"/>
    </location>
</feature>
<dbReference type="EMBL" id="JANIEX010000233">
    <property type="protein sequence ID" value="KAJ3570532.1"/>
    <property type="molecule type" value="Genomic_DNA"/>
</dbReference>
<dbReference type="Proteomes" id="UP001213000">
    <property type="component" value="Unassembled WGS sequence"/>
</dbReference>
<feature type="region of interest" description="Disordered" evidence="1">
    <location>
        <begin position="88"/>
        <end position="182"/>
    </location>
</feature>
<proteinExistence type="predicted"/>
<feature type="domain" description="Retrotransposon gag" evidence="2">
    <location>
        <begin position="214"/>
        <end position="311"/>
    </location>
</feature>
<keyword evidence="4" id="KW-1185">Reference proteome</keyword>
<comment type="caution">
    <text evidence="3">The sequence shown here is derived from an EMBL/GenBank/DDBJ whole genome shotgun (WGS) entry which is preliminary data.</text>
</comment>
<reference evidence="3" key="1">
    <citation type="submission" date="2022-07" db="EMBL/GenBank/DDBJ databases">
        <title>Genome Sequence of Leucocoprinus birnbaumii.</title>
        <authorList>
            <person name="Buettner E."/>
        </authorList>
    </citation>
    <scope>NUCLEOTIDE SEQUENCE</scope>
    <source>
        <strain evidence="3">VT141</strain>
    </source>
</reference>
<name>A0AAD5YXN6_9AGAR</name>
<evidence type="ECO:0000259" key="2">
    <source>
        <dbReference type="Pfam" id="PF03732"/>
    </source>
</evidence>
<feature type="compositionally biased region" description="Basic and acidic residues" evidence="1">
    <location>
        <begin position="159"/>
        <end position="182"/>
    </location>
</feature>
<organism evidence="3 4">
    <name type="scientific">Leucocoprinus birnbaumii</name>
    <dbReference type="NCBI Taxonomy" id="56174"/>
    <lineage>
        <taxon>Eukaryota</taxon>
        <taxon>Fungi</taxon>
        <taxon>Dikarya</taxon>
        <taxon>Basidiomycota</taxon>
        <taxon>Agaricomycotina</taxon>
        <taxon>Agaricomycetes</taxon>
        <taxon>Agaricomycetidae</taxon>
        <taxon>Agaricales</taxon>
        <taxon>Agaricineae</taxon>
        <taxon>Agaricaceae</taxon>
        <taxon>Leucocoprinus</taxon>
    </lineage>
</organism>
<sequence length="345" mass="38806">MTSTPTVPAKRRTVTRNQQSDSDSLEERSPICPVCPVRRFPIAQTCPCCSRRLNPNLSTTPSSSTAVNICPPRRCHAHVNHVESSSICSAHSPQTPAPPGSFYPLDNENHNNQDENEGWEDKEENEDMYQQQGSAGGGPPPGGGPSDDRNDDNPPNCGPRDDPPPVPERTNKARVPDAYDGTSPEKLETFLIQCQLYFHTNPTQFRTNEQRINFATTYLSGSALSWFNIALINEDQGVIHPYIADWHDFQWELRASFGVANPMDEAAEALENLTMNYNDHITTYNIQFLKDAAKLSWDDAYLTHHYYRGLPNCIKDVFAQCETGKPQEFQSMKSAAQIIDNRFWE</sequence>
<protein>
    <recommendedName>
        <fullName evidence="2">Retrotransposon gag domain-containing protein</fullName>
    </recommendedName>
</protein>
<dbReference type="InterPro" id="IPR005162">
    <property type="entry name" value="Retrotrans_gag_dom"/>
</dbReference>
<dbReference type="Pfam" id="PF03732">
    <property type="entry name" value="Retrotrans_gag"/>
    <property type="match status" value="1"/>
</dbReference>
<feature type="region of interest" description="Disordered" evidence="1">
    <location>
        <begin position="1"/>
        <end position="28"/>
    </location>
</feature>
<evidence type="ECO:0000313" key="4">
    <source>
        <dbReference type="Proteomes" id="UP001213000"/>
    </source>
</evidence>
<evidence type="ECO:0000256" key="1">
    <source>
        <dbReference type="SAM" id="MobiDB-lite"/>
    </source>
</evidence>
<accession>A0AAD5YXN6</accession>
<evidence type="ECO:0000313" key="3">
    <source>
        <dbReference type="EMBL" id="KAJ3570532.1"/>
    </source>
</evidence>
<dbReference type="AlphaFoldDB" id="A0AAD5YXN6"/>
<gene>
    <name evidence="3" type="ORF">NP233_g4339</name>
</gene>